<keyword evidence="2" id="KW-1185">Reference proteome</keyword>
<dbReference type="Proteomes" id="UP001371456">
    <property type="component" value="Unassembled WGS sequence"/>
</dbReference>
<dbReference type="AlphaFoldDB" id="A0AAN8TL09"/>
<comment type="caution">
    <text evidence="1">The sequence shown here is derived from an EMBL/GenBank/DDBJ whole genome shotgun (WGS) entry which is preliminary data.</text>
</comment>
<evidence type="ECO:0000313" key="1">
    <source>
        <dbReference type="EMBL" id="KAK6789045.1"/>
    </source>
</evidence>
<protein>
    <recommendedName>
        <fullName evidence="3">FBD domain-containing protein</fullName>
    </recommendedName>
</protein>
<evidence type="ECO:0000313" key="2">
    <source>
        <dbReference type="Proteomes" id="UP001371456"/>
    </source>
</evidence>
<reference evidence="1 2" key="1">
    <citation type="submission" date="2024-02" db="EMBL/GenBank/DDBJ databases">
        <title>de novo genome assembly of Solanum bulbocastanum strain 11H21.</title>
        <authorList>
            <person name="Hosaka A.J."/>
        </authorList>
    </citation>
    <scope>NUCLEOTIDE SEQUENCE [LARGE SCALE GENOMIC DNA]</scope>
    <source>
        <tissue evidence="1">Young leaves</tissue>
    </source>
</reference>
<name>A0AAN8TL09_SOLBU</name>
<proteinExistence type="predicted"/>
<organism evidence="1 2">
    <name type="scientific">Solanum bulbocastanum</name>
    <name type="common">Wild potato</name>
    <dbReference type="NCBI Taxonomy" id="147425"/>
    <lineage>
        <taxon>Eukaryota</taxon>
        <taxon>Viridiplantae</taxon>
        <taxon>Streptophyta</taxon>
        <taxon>Embryophyta</taxon>
        <taxon>Tracheophyta</taxon>
        <taxon>Spermatophyta</taxon>
        <taxon>Magnoliopsida</taxon>
        <taxon>eudicotyledons</taxon>
        <taxon>Gunneridae</taxon>
        <taxon>Pentapetalae</taxon>
        <taxon>asterids</taxon>
        <taxon>lamiids</taxon>
        <taxon>Solanales</taxon>
        <taxon>Solanaceae</taxon>
        <taxon>Solanoideae</taxon>
        <taxon>Solaneae</taxon>
        <taxon>Solanum</taxon>
    </lineage>
</organism>
<sequence>MCHWEEDFPALLCLEMEGFSDVMFSHLKEVKLKGLLATNVWMRLIKLFLGKSPVLVRMLIKTYISDDDPEQLSESLSKTNSFLAVVNAFRRASPKAEVVFDVEYDPDCGDH</sequence>
<gene>
    <name evidence="1" type="ORF">RDI58_012844</name>
</gene>
<accession>A0AAN8TL09</accession>
<evidence type="ECO:0008006" key="3">
    <source>
        <dbReference type="Google" id="ProtNLM"/>
    </source>
</evidence>
<dbReference type="EMBL" id="JBANQN010000005">
    <property type="protein sequence ID" value="KAK6789045.1"/>
    <property type="molecule type" value="Genomic_DNA"/>
</dbReference>